<dbReference type="STRING" id="52247.A0A4T0X3B9"/>
<name>A0A4T0X3B9_9ASCO</name>
<organism evidence="2 3">
    <name type="scientific">Pichia inconspicua</name>
    <dbReference type="NCBI Taxonomy" id="52247"/>
    <lineage>
        <taxon>Eukaryota</taxon>
        <taxon>Fungi</taxon>
        <taxon>Dikarya</taxon>
        <taxon>Ascomycota</taxon>
        <taxon>Saccharomycotina</taxon>
        <taxon>Pichiomycetes</taxon>
        <taxon>Pichiales</taxon>
        <taxon>Pichiaceae</taxon>
        <taxon>Pichia</taxon>
    </lineage>
</organism>
<sequence length="305" mass="34887">MQDQQTQFKLLIKTSSSKLKFKLTKSRALSTHTIQTKILTELKDLAALPNDSRAFERGLDILKMDLATLVRSDRVADVWEDLIGELAILESSVHLLPGMIENQLKLQKEKAEKLKRAKSLEQQKQQQGGWSFFGFKFRSTEPVSIPTDDVDIDDASELVSEPIDRLSKVIRNVVIAQEFLGDDIKELKKLAISLNHCIDKDNLLKFAPETNGTNEETSNLDLEDRIYIEIVRKLKGEDEENVVNEYLKELSSVYRIDLYNEGKYQEDDEGDDTELGTSNEGQEKVKKPLSELEELKQRFEALKKL</sequence>
<dbReference type="OrthoDB" id="29853at2759"/>
<evidence type="ECO:0000256" key="1">
    <source>
        <dbReference type="SAM" id="MobiDB-lite"/>
    </source>
</evidence>
<accession>A0A4T0X3B9</accession>
<protein>
    <submittedName>
        <fullName evidence="2">Uncharacterized protein</fullName>
    </submittedName>
</protein>
<dbReference type="Proteomes" id="UP000307173">
    <property type="component" value="Unassembled WGS sequence"/>
</dbReference>
<dbReference type="EMBL" id="SELW01000224">
    <property type="protein sequence ID" value="TID29851.1"/>
    <property type="molecule type" value="Genomic_DNA"/>
</dbReference>
<comment type="caution">
    <text evidence="2">The sequence shown here is derived from an EMBL/GenBank/DDBJ whole genome shotgun (WGS) entry which is preliminary data.</text>
</comment>
<keyword evidence="3" id="KW-1185">Reference proteome</keyword>
<feature type="region of interest" description="Disordered" evidence="1">
    <location>
        <begin position="263"/>
        <end position="289"/>
    </location>
</feature>
<evidence type="ECO:0000313" key="2">
    <source>
        <dbReference type="EMBL" id="TID29851.1"/>
    </source>
</evidence>
<evidence type="ECO:0000313" key="3">
    <source>
        <dbReference type="Proteomes" id="UP000307173"/>
    </source>
</evidence>
<proteinExistence type="predicted"/>
<reference evidence="2 3" key="1">
    <citation type="journal article" date="2019" name="Front. Genet.">
        <title>Whole-Genome Sequencing of the Opportunistic Yeast Pathogen Candida inconspicua Uncovers Its Hybrid Origin.</title>
        <authorList>
            <person name="Mixao V."/>
            <person name="Hansen A.P."/>
            <person name="Saus E."/>
            <person name="Boekhout T."/>
            <person name="Lass-Florl C."/>
            <person name="Gabaldon T."/>
        </authorList>
    </citation>
    <scope>NUCLEOTIDE SEQUENCE [LARGE SCALE GENOMIC DNA]</scope>
    <source>
        <strain evidence="2 3">CBS 180</strain>
    </source>
</reference>
<gene>
    <name evidence="2" type="ORF">CANINC_001544</name>
</gene>
<dbReference type="AlphaFoldDB" id="A0A4T0X3B9"/>